<sequence length="122" mass="14226">MCLYVRNRHSFVVDVTDFRGEGITRSKEYLERHGIFDTSQVNGTWSNLNNFNKIRNCLVHCNGNIATYKNKSQIISVVKSTKNIQLDGDDKLVIEKEYVGFVIDEIERFLLEIHKQVFEKNV</sequence>
<organism evidence="1 2">
    <name type="scientific">Oceanospirillum multiglobuliferum</name>
    <dbReference type="NCBI Taxonomy" id="64969"/>
    <lineage>
        <taxon>Bacteria</taxon>
        <taxon>Pseudomonadati</taxon>
        <taxon>Pseudomonadota</taxon>
        <taxon>Gammaproteobacteria</taxon>
        <taxon>Oceanospirillales</taxon>
        <taxon>Oceanospirillaceae</taxon>
        <taxon>Oceanospirillum</taxon>
    </lineage>
</organism>
<keyword evidence="2" id="KW-1185">Reference proteome</keyword>
<evidence type="ECO:0000313" key="2">
    <source>
        <dbReference type="Proteomes" id="UP000191418"/>
    </source>
</evidence>
<evidence type="ECO:0000313" key="1">
    <source>
        <dbReference type="EMBL" id="OPX55065.1"/>
    </source>
</evidence>
<reference evidence="1 2" key="1">
    <citation type="submission" date="2017-01" db="EMBL/GenBank/DDBJ databases">
        <title>Genome Sequencing of a Marine Spirillum, Oceanospirillum multiglobuliferum ATCC 33336, from Japan.</title>
        <authorList>
            <person name="Carney J.G."/>
            <person name="Trachtenberg A.M."/>
            <person name="Rheaume B.A."/>
            <person name="Linnane J.D."/>
            <person name="Pitts N.L."/>
            <person name="Mykles D.L."/>
            <person name="Maclea K.S."/>
        </authorList>
    </citation>
    <scope>NUCLEOTIDE SEQUENCE [LARGE SCALE GENOMIC DNA]</scope>
    <source>
        <strain evidence="1 2">ATCC 33336</strain>
    </source>
</reference>
<gene>
    <name evidence="1" type="ORF">BTE48_11325</name>
</gene>
<protein>
    <submittedName>
        <fullName evidence="1">Uncharacterized protein</fullName>
    </submittedName>
</protein>
<dbReference type="EMBL" id="MTSM01000014">
    <property type="protein sequence ID" value="OPX55065.1"/>
    <property type="molecule type" value="Genomic_DNA"/>
</dbReference>
<dbReference type="AlphaFoldDB" id="A0A1T4SCN4"/>
<name>A0A1T4SCN4_9GAMM</name>
<dbReference type="Proteomes" id="UP000191418">
    <property type="component" value="Unassembled WGS sequence"/>
</dbReference>
<accession>A0A1T4SCN4</accession>
<comment type="caution">
    <text evidence="1">The sequence shown here is derived from an EMBL/GenBank/DDBJ whole genome shotgun (WGS) entry which is preliminary data.</text>
</comment>
<dbReference type="STRING" id="64969.SAMN02745127_02949"/>
<proteinExistence type="predicted"/>